<comment type="caution">
    <text evidence="1">The sequence shown here is derived from an EMBL/GenBank/DDBJ whole genome shotgun (WGS) entry which is preliminary data.</text>
</comment>
<proteinExistence type="predicted"/>
<dbReference type="RefSeq" id="WP_309898362.1">
    <property type="nucleotide sequence ID" value="NZ_JAVDRF010000001.1"/>
</dbReference>
<evidence type="ECO:0008006" key="3">
    <source>
        <dbReference type="Google" id="ProtNLM"/>
    </source>
</evidence>
<keyword evidence="2" id="KW-1185">Reference proteome</keyword>
<dbReference type="InterPro" id="IPR021233">
    <property type="entry name" value="DUF2783"/>
</dbReference>
<gene>
    <name evidence="1" type="ORF">J2739_000604</name>
</gene>
<sequence>MSNEALILAPHLDAPDDFYEALLDAHQGLSTEESHAFNARLVLVLANHIGSLAVLREAFEAARA</sequence>
<accession>A0ABU1N8S0</accession>
<organism evidence="1 2">
    <name type="scientific">Variovorax soli</name>
    <dbReference type="NCBI Taxonomy" id="376815"/>
    <lineage>
        <taxon>Bacteria</taxon>
        <taxon>Pseudomonadati</taxon>
        <taxon>Pseudomonadota</taxon>
        <taxon>Betaproteobacteria</taxon>
        <taxon>Burkholderiales</taxon>
        <taxon>Comamonadaceae</taxon>
        <taxon>Variovorax</taxon>
    </lineage>
</organism>
<dbReference type="Pfam" id="PF10932">
    <property type="entry name" value="DUF2783"/>
    <property type="match status" value="1"/>
</dbReference>
<name>A0ABU1N8S0_9BURK</name>
<dbReference type="Proteomes" id="UP001184230">
    <property type="component" value="Unassembled WGS sequence"/>
</dbReference>
<reference evidence="1 2" key="1">
    <citation type="submission" date="2023-07" db="EMBL/GenBank/DDBJ databases">
        <title>Sorghum-associated microbial communities from plants grown in Nebraska, USA.</title>
        <authorList>
            <person name="Schachtman D."/>
        </authorList>
    </citation>
    <scope>NUCLEOTIDE SEQUENCE [LARGE SCALE GENOMIC DNA]</scope>
    <source>
        <strain evidence="1 2">DS1781</strain>
    </source>
</reference>
<evidence type="ECO:0000313" key="2">
    <source>
        <dbReference type="Proteomes" id="UP001184230"/>
    </source>
</evidence>
<evidence type="ECO:0000313" key="1">
    <source>
        <dbReference type="EMBL" id="MDR6534844.1"/>
    </source>
</evidence>
<protein>
    <recommendedName>
        <fullName evidence="3">DUF2783 domain-containing protein</fullName>
    </recommendedName>
</protein>
<dbReference type="EMBL" id="JAVDRF010000001">
    <property type="protein sequence ID" value="MDR6534844.1"/>
    <property type="molecule type" value="Genomic_DNA"/>
</dbReference>